<proteinExistence type="predicted"/>
<name>A0ACC2TE52_9FUNG</name>
<keyword evidence="2" id="KW-1185">Reference proteome</keyword>
<evidence type="ECO:0000313" key="1">
    <source>
        <dbReference type="EMBL" id="KAJ9072969.1"/>
    </source>
</evidence>
<protein>
    <submittedName>
        <fullName evidence="1">Uncharacterized protein</fullName>
    </submittedName>
</protein>
<accession>A0ACC2TE52</accession>
<sequence length="81" mass="8878">MNNSPETVPFCRSKTQESWCQEFPDTYSCVINKLSPAINVKAPASTEQMSAANMQTSTVTKQTSTTNVQTSTVTSRYTPPP</sequence>
<dbReference type="Proteomes" id="UP001165960">
    <property type="component" value="Unassembled WGS sequence"/>
</dbReference>
<organism evidence="1 2">
    <name type="scientific">Entomophthora muscae</name>
    <dbReference type="NCBI Taxonomy" id="34485"/>
    <lineage>
        <taxon>Eukaryota</taxon>
        <taxon>Fungi</taxon>
        <taxon>Fungi incertae sedis</taxon>
        <taxon>Zoopagomycota</taxon>
        <taxon>Entomophthoromycotina</taxon>
        <taxon>Entomophthoromycetes</taxon>
        <taxon>Entomophthorales</taxon>
        <taxon>Entomophthoraceae</taxon>
        <taxon>Entomophthora</taxon>
    </lineage>
</organism>
<comment type="caution">
    <text evidence="1">The sequence shown here is derived from an EMBL/GenBank/DDBJ whole genome shotgun (WGS) entry which is preliminary data.</text>
</comment>
<dbReference type="EMBL" id="QTSX02002944">
    <property type="protein sequence ID" value="KAJ9072969.1"/>
    <property type="molecule type" value="Genomic_DNA"/>
</dbReference>
<reference evidence="1" key="1">
    <citation type="submission" date="2022-04" db="EMBL/GenBank/DDBJ databases">
        <title>Genome of the entomopathogenic fungus Entomophthora muscae.</title>
        <authorList>
            <person name="Elya C."/>
            <person name="Lovett B.R."/>
            <person name="Lee E."/>
            <person name="Macias A.M."/>
            <person name="Hajek A.E."/>
            <person name="De Bivort B.L."/>
            <person name="Kasson M.T."/>
            <person name="De Fine Licht H.H."/>
            <person name="Stajich J.E."/>
        </authorList>
    </citation>
    <scope>NUCLEOTIDE SEQUENCE</scope>
    <source>
        <strain evidence="1">Berkeley</strain>
    </source>
</reference>
<gene>
    <name evidence="1" type="ORF">DSO57_1021453</name>
</gene>
<evidence type="ECO:0000313" key="2">
    <source>
        <dbReference type="Proteomes" id="UP001165960"/>
    </source>
</evidence>